<feature type="compositionally biased region" description="Polar residues" evidence="1">
    <location>
        <begin position="463"/>
        <end position="496"/>
    </location>
</feature>
<evidence type="ECO:0000313" key="2">
    <source>
        <dbReference type="EMBL" id="GFH45445.1"/>
    </source>
</evidence>
<protein>
    <submittedName>
        <fullName evidence="2">Uncharacterized protein</fullName>
    </submittedName>
</protein>
<comment type="caution">
    <text evidence="2">The sequence shown here is derived from an EMBL/GenBank/DDBJ whole genome shotgun (WGS) entry which is preliminary data.</text>
</comment>
<accession>A0AAD3CHV8</accession>
<reference evidence="2 3" key="1">
    <citation type="journal article" date="2021" name="Sci. Rep.">
        <title>The genome of the diatom Chaetoceros tenuissimus carries an ancient integrated fragment of an extant virus.</title>
        <authorList>
            <person name="Hongo Y."/>
            <person name="Kimura K."/>
            <person name="Takaki Y."/>
            <person name="Yoshida Y."/>
            <person name="Baba S."/>
            <person name="Kobayashi G."/>
            <person name="Nagasaki K."/>
            <person name="Hano T."/>
            <person name="Tomaru Y."/>
        </authorList>
    </citation>
    <scope>NUCLEOTIDE SEQUENCE [LARGE SCALE GENOMIC DNA]</scope>
    <source>
        <strain evidence="2 3">NIES-3715</strain>
    </source>
</reference>
<sequence length="628" mass="70292">MATENVDLDAFQTQIESKLRQPYSSVELSKILSSTGPGSVASLTGGSVLTPTVFIQNLQKCFLRMTKPIQLRCLIGLLGLEPNITVLYNEDHLKFHESIKELLNSLNGEEKEKKLDKWVIVTAGIVTNKLFGSDLKKSNGDEAKDDMNLLNHRNKKADDIISKAADAIIKSITEASKDAVDFRNEAEVALTTTNPSEEDEMRMETLLDSFHIGADMNPNFVPWYYGLCSSKTINEILPEIDEKCDFIVNEEADILKVDERLDRRKAEEEKKEEESRKRLQSLAQAKKANNVQKNNGVSGSNPIKRRGIAAGTVGRSTGNDTAALMMRSKVSHSDKTSGNISSRLGTANAAGGKMRKLGLGRGAAADLIGGKSLANPMSQMNKSRAALLSSKSKLGMASGGRTAMRTKTKMKMIDVSEVGELKKEDEERNKRLTIEEKRENKRRKIMENARAKGLKTIKKWGDKSTNTNPNDEPGNHTNSNGVSNEDGNQKTSSDTQVHPLDQHDMTFLDPSIYQNPENLGFDWNMDQGHEQQQQYANANMQQQNNMQSSIPHGLLTKSNKLGPDDRERVMQFFSMRHNPTPEAPLYKMKLNEERSIDPETNMTIKETLFLELDYRTFQYKMSKKIKKK</sequence>
<feature type="compositionally biased region" description="Low complexity" evidence="1">
    <location>
        <begin position="283"/>
        <end position="295"/>
    </location>
</feature>
<dbReference type="Proteomes" id="UP001054902">
    <property type="component" value="Unassembled WGS sequence"/>
</dbReference>
<feature type="region of interest" description="Disordered" evidence="1">
    <location>
        <begin position="443"/>
        <end position="497"/>
    </location>
</feature>
<evidence type="ECO:0000313" key="3">
    <source>
        <dbReference type="Proteomes" id="UP001054902"/>
    </source>
</evidence>
<gene>
    <name evidence="2" type="ORF">CTEN210_01919</name>
</gene>
<feature type="region of interest" description="Disordered" evidence="1">
    <location>
        <begin position="264"/>
        <end position="319"/>
    </location>
</feature>
<dbReference type="EMBL" id="BLLK01000020">
    <property type="protein sequence ID" value="GFH45445.1"/>
    <property type="molecule type" value="Genomic_DNA"/>
</dbReference>
<organism evidence="2 3">
    <name type="scientific">Chaetoceros tenuissimus</name>
    <dbReference type="NCBI Taxonomy" id="426638"/>
    <lineage>
        <taxon>Eukaryota</taxon>
        <taxon>Sar</taxon>
        <taxon>Stramenopiles</taxon>
        <taxon>Ochrophyta</taxon>
        <taxon>Bacillariophyta</taxon>
        <taxon>Coscinodiscophyceae</taxon>
        <taxon>Chaetocerotophycidae</taxon>
        <taxon>Chaetocerotales</taxon>
        <taxon>Chaetocerotaceae</taxon>
        <taxon>Chaetoceros</taxon>
    </lineage>
</organism>
<dbReference type="AlphaFoldDB" id="A0AAD3CHV8"/>
<keyword evidence="3" id="KW-1185">Reference proteome</keyword>
<evidence type="ECO:0000256" key="1">
    <source>
        <dbReference type="SAM" id="MobiDB-lite"/>
    </source>
</evidence>
<proteinExistence type="predicted"/>
<feature type="compositionally biased region" description="Basic and acidic residues" evidence="1">
    <location>
        <begin position="264"/>
        <end position="277"/>
    </location>
</feature>
<name>A0AAD3CHV8_9STRA</name>